<evidence type="ECO:0000256" key="1">
    <source>
        <dbReference type="ARBA" id="ARBA00000439"/>
    </source>
</evidence>
<keyword evidence="13" id="KW-1185">Reference proteome</keyword>
<gene>
    <name evidence="12" type="primary">malQ</name>
    <name evidence="12" type="ORF">LKD48_04065</name>
</gene>
<dbReference type="EC" id="2.4.1.25" evidence="3 10"/>
<evidence type="ECO:0000256" key="8">
    <source>
        <dbReference type="ARBA" id="ARBA00031423"/>
    </source>
</evidence>
<reference evidence="12 13" key="1">
    <citation type="submission" date="2021-10" db="EMBL/GenBank/DDBJ databases">
        <title>Anaerobic single-cell dispensing facilitates the cultivation of human gut bacteria.</title>
        <authorList>
            <person name="Afrizal A."/>
        </authorList>
    </citation>
    <scope>NUCLEOTIDE SEQUENCE [LARGE SCALE GENOMIC DNA]</scope>
    <source>
        <strain evidence="12 13">CLA-AA-H224</strain>
    </source>
</reference>
<dbReference type="GO" id="GO:0004134">
    <property type="term" value="F:4-alpha-glucanotransferase activity"/>
    <property type="evidence" value="ECO:0007669"/>
    <property type="project" value="UniProtKB-EC"/>
</dbReference>
<keyword evidence="7 10" id="KW-0119">Carbohydrate metabolism</keyword>
<dbReference type="Gene3D" id="3.20.20.80">
    <property type="entry name" value="Glycosidases"/>
    <property type="match status" value="1"/>
</dbReference>
<evidence type="ECO:0000256" key="5">
    <source>
        <dbReference type="ARBA" id="ARBA00022676"/>
    </source>
</evidence>
<dbReference type="Pfam" id="PF02446">
    <property type="entry name" value="Glyco_hydro_77"/>
    <property type="match status" value="1"/>
</dbReference>
<keyword evidence="5 10" id="KW-0328">Glycosyltransferase</keyword>
<organism evidence="12 13">
    <name type="scientific">Anthropogastromicrobium aceti</name>
    <dbReference type="NCBI Taxonomy" id="2981768"/>
    <lineage>
        <taxon>Bacteria</taxon>
        <taxon>Bacillati</taxon>
        <taxon>Bacillota</taxon>
        <taxon>Clostridia</taxon>
        <taxon>Lachnospirales</taxon>
        <taxon>Lachnospiraceae</taxon>
        <taxon>Anthropogastromicrobium</taxon>
    </lineage>
</organism>
<dbReference type="SUPFAM" id="SSF51445">
    <property type="entry name" value="(Trans)glycosidases"/>
    <property type="match status" value="1"/>
</dbReference>
<dbReference type="GO" id="GO:0005975">
    <property type="term" value="P:carbohydrate metabolic process"/>
    <property type="evidence" value="ECO:0007669"/>
    <property type="project" value="InterPro"/>
</dbReference>
<dbReference type="InterPro" id="IPR017853">
    <property type="entry name" value="GH"/>
</dbReference>
<dbReference type="NCBIfam" id="TIGR00217">
    <property type="entry name" value="malQ"/>
    <property type="match status" value="1"/>
</dbReference>
<evidence type="ECO:0000256" key="11">
    <source>
        <dbReference type="SAM" id="MobiDB-lite"/>
    </source>
</evidence>
<dbReference type="EMBL" id="JAJEQN010000007">
    <property type="protein sequence ID" value="MCC2220823.1"/>
    <property type="molecule type" value="Genomic_DNA"/>
</dbReference>
<protein>
    <recommendedName>
        <fullName evidence="4 10">4-alpha-glucanotransferase</fullName>
        <ecNumber evidence="3 10">2.4.1.25</ecNumber>
    </recommendedName>
    <alternativeName>
        <fullName evidence="8 10">Amylomaltase</fullName>
    </alternativeName>
    <alternativeName>
        <fullName evidence="9 10">Disproportionating enzyme</fullName>
    </alternativeName>
</protein>
<comment type="similarity">
    <text evidence="2 10">Belongs to the disproportionating enzyme family.</text>
</comment>
<comment type="caution">
    <text evidence="12">The sequence shown here is derived from an EMBL/GenBank/DDBJ whole genome shotgun (WGS) entry which is preliminary data.</text>
</comment>
<evidence type="ECO:0000256" key="2">
    <source>
        <dbReference type="ARBA" id="ARBA00005684"/>
    </source>
</evidence>
<evidence type="ECO:0000313" key="12">
    <source>
        <dbReference type="EMBL" id="MCC2220823.1"/>
    </source>
</evidence>
<evidence type="ECO:0000256" key="9">
    <source>
        <dbReference type="ARBA" id="ARBA00031501"/>
    </source>
</evidence>
<proteinExistence type="inferred from homology"/>
<evidence type="ECO:0000256" key="7">
    <source>
        <dbReference type="ARBA" id="ARBA00023277"/>
    </source>
</evidence>
<feature type="region of interest" description="Disordered" evidence="11">
    <location>
        <begin position="503"/>
        <end position="530"/>
    </location>
</feature>
<name>A0AAE3JBM6_9FIRM</name>
<accession>A0AAE3JBM6</accession>
<dbReference type="RefSeq" id="WP_308731271.1">
    <property type="nucleotide sequence ID" value="NZ_JAJEQN010000007.1"/>
</dbReference>
<keyword evidence="6 10" id="KW-0808">Transferase</keyword>
<evidence type="ECO:0000256" key="6">
    <source>
        <dbReference type="ARBA" id="ARBA00022679"/>
    </source>
</evidence>
<evidence type="ECO:0000256" key="10">
    <source>
        <dbReference type="RuleBase" id="RU361207"/>
    </source>
</evidence>
<dbReference type="AlphaFoldDB" id="A0AAE3JBM6"/>
<dbReference type="NCBIfam" id="NF011080">
    <property type="entry name" value="PRK14508.1-3"/>
    <property type="match status" value="1"/>
</dbReference>
<comment type="catalytic activity">
    <reaction evidence="1 10">
        <text>Transfers a segment of a (1-&gt;4)-alpha-D-glucan to a new position in an acceptor, which may be glucose or a (1-&gt;4)-alpha-D-glucan.</text>
        <dbReference type="EC" id="2.4.1.25"/>
    </reaction>
</comment>
<evidence type="ECO:0000256" key="3">
    <source>
        <dbReference type="ARBA" id="ARBA00012560"/>
    </source>
</evidence>
<dbReference type="PANTHER" id="PTHR32438:SF5">
    <property type="entry name" value="4-ALPHA-GLUCANOTRANSFERASE DPE1, CHLOROPLASTIC_AMYLOPLASTIC"/>
    <property type="match status" value="1"/>
</dbReference>
<dbReference type="Proteomes" id="UP001198200">
    <property type="component" value="Unassembled WGS sequence"/>
</dbReference>
<evidence type="ECO:0000256" key="4">
    <source>
        <dbReference type="ARBA" id="ARBA00020295"/>
    </source>
</evidence>
<dbReference type="PANTHER" id="PTHR32438">
    <property type="entry name" value="4-ALPHA-GLUCANOTRANSFERASE DPE1, CHLOROPLASTIC/AMYLOPLASTIC"/>
    <property type="match status" value="1"/>
</dbReference>
<dbReference type="InterPro" id="IPR003385">
    <property type="entry name" value="Glyco_hydro_77"/>
</dbReference>
<evidence type="ECO:0000313" key="13">
    <source>
        <dbReference type="Proteomes" id="UP001198200"/>
    </source>
</evidence>
<sequence length="530" mass="61037">MAKTLSKRYSGVLAHPTSFPSPYGIGDFGKGAYDFINFLTGAGQSLWQILPLGHTGYGDSPYQAFSAFAGQPLLISPDELIKDGLLYGDDLRDYPHFNPDHIYYGDVIPAKLRILHRSYEIFKESADLCMLKEFDVFCEHEKDWLDDYALFMAGKDAHGGACWLEWEDDLRDPDEEIKATWRERLADSIEYYKYIQFIFFRQWNAIRDYAHVNGIKIVGDIPIFVALDSADVWANRELFQLEKDGYPTVVAGVPPDYFSATGQLWGNPLYDWDYHKKTHYDWWMRRIKGQLNMVDYIRVDHFRGFEQYYAIPYGEETAMHGKWKKGPNEDLFLRMQEVFGKDLPIWAEDLGIITPRVEKLRDDFNLPGMKVLQFAFGDPKDNDILPHRFTTENCICYTGTHDNDTTMGWYQTLKPALQDRVRRYLNTDGNIIHYDMIRAAMGSIARYAIYPVQDLLGFGSDCRMNTPSVAGGNWAFRFRKDHLTPELAANLRKMTELFGRCEPLEPIEEEEGPEGSIKPGETAPGLAPEE</sequence>